<feature type="transmembrane region" description="Helical" evidence="7">
    <location>
        <begin position="437"/>
        <end position="456"/>
    </location>
</feature>
<dbReference type="InterPro" id="IPR036259">
    <property type="entry name" value="MFS_trans_sf"/>
</dbReference>
<dbReference type="EMBL" id="SMZX01000002">
    <property type="protein sequence ID" value="TDL44015.1"/>
    <property type="molecule type" value="Genomic_DNA"/>
</dbReference>
<dbReference type="Gene3D" id="1.20.1250.20">
    <property type="entry name" value="MFS general substrate transporter like domains"/>
    <property type="match status" value="2"/>
</dbReference>
<name>A0A4R5YGR9_9MICO</name>
<evidence type="ECO:0000259" key="8">
    <source>
        <dbReference type="PROSITE" id="PS50850"/>
    </source>
</evidence>
<feature type="transmembrane region" description="Helical" evidence="7">
    <location>
        <begin position="339"/>
        <end position="356"/>
    </location>
</feature>
<dbReference type="Pfam" id="PF07690">
    <property type="entry name" value="MFS_1"/>
    <property type="match status" value="1"/>
</dbReference>
<evidence type="ECO:0000313" key="9">
    <source>
        <dbReference type="EMBL" id="TDL44015.1"/>
    </source>
</evidence>
<dbReference type="InterPro" id="IPR011701">
    <property type="entry name" value="MFS"/>
</dbReference>
<dbReference type="GO" id="GO:0022857">
    <property type="term" value="F:transmembrane transporter activity"/>
    <property type="evidence" value="ECO:0007669"/>
    <property type="project" value="InterPro"/>
</dbReference>
<proteinExistence type="predicted"/>
<keyword evidence="5 7" id="KW-1133">Transmembrane helix</keyword>
<organism evidence="9 10">
    <name type="scientific">Microbacterium oleivorans</name>
    <dbReference type="NCBI Taxonomy" id="273677"/>
    <lineage>
        <taxon>Bacteria</taxon>
        <taxon>Bacillati</taxon>
        <taxon>Actinomycetota</taxon>
        <taxon>Actinomycetes</taxon>
        <taxon>Micrococcales</taxon>
        <taxon>Microbacteriaceae</taxon>
        <taxon>Microbacterium</taxon>
    </lineage>
</organism>
<dbReference type="PROSITE" id="PS50850">
    <property type="entry name" value="MFS"/>
    <property type="match status" value="1"/>
</dbReference>
<evidence type="ECO:0000313" key="10">
    <source>
        <dbReference type="Proteomes" id="UP000295633"/>
    </source>
</evidence>
<evidence type="ECO:0000256" key="2">
    <source>
        <dbReference type="ARBA" id="ARBA00022448"/>
    </source>
</evidence>
<dbReference type="AlphaFoldDB" id="A0A4R5YGR9"/>
<feature type="transmembrane region" description="Helical" evidence="7">
    <location>
        <begin position="267"/>
        <end position="291"/>
    </location>
</feature>
<keyword evidence="6 7" id="KW-0472">Membrane</keyword>
<comment type="caution">
    <text evidence="9">The sequence shown here is derived from an EMBL/GenBank/DDBJ whole genome shotgun (WGS) entry which is preliminary data.</text>
</comment>
<feature type="transmembrane region" description="Helical" evidence="7">
    <location>
        <begin position="170"/>
        <end position="190"/>
    </location>
</feature>
<reference evidence="9 10" key="1">
    <citation type="submission" date="2019-03" db="EMBL/GenBank/DDBJ databases">
        <title>Genome Sequencing and Assembly of Various Microbes Isolated from Partially Reclaimed Soil and Acid Mine Drainage (AMD) Site.</title>
        <authorList>
            <person name="Steinbock B."/>
            <person name="Bechtold R."/>
            <person name="Sevigny J.L."/>
            <person name="Thomas D."/>
            <person name="Cuthill L.R."/>
            <person name="Aveiro Johannsen E.J."/>
            <person name="Thomas K."/>
            <person name="Ghosh A."/>
        </authorList>
    </citation>
    <scope>NUCLEOTIDE SEQUENCE [LARGE SCALE GENOMIC DNA]</scope>
    <source>
        <strain evidence="9 10">F-B2</strain>
    </source>
</reference>
<comment type="subcellular location">
    <subcellularLocation>
        <location evidence="1">Cell membrane</location>
        <topology evidence="1">Multi-pass membrane protein</topology>
    </subcellularLocation>
</comment>
<evidence type="ECO:0000256" key="5">
    <source>
        <dbReference type="ARBA" id="ARBA00022989"/>
    </source>
</evidence>
<gene>
    <name evidence="9" type="ORF">E2R54_12655</name>
</gene>
<keyword evidence="4 7" id="KW-0812">Transmembrane</keyword>
<dbReference type="PANTHER" id="PTHR42718">
    <property type="entry name" value="MAJOR FACILITATOR SUPERFAMILY MULTIDRUG TRANSPORTER MFSC"/>
    <property type="match status" value="1"/>
</dbReference>
<accession>A0A4R5YGR9</accession>
<evidence type="ECO:0000256" key="3">
    <source>
        <dbReference type="ARBA" id="ARBA00022475"/>
    </source>
</evidence>
<keyword evidence="3" id="KW-1003">Cell membrane</keyword>
<dbReference type="InterPro" id="IPR020846">
    <property type="entry name" value="MFS_dom"/>
</dbReference>
<feature type="transmembrane region" description="Helical" evidence="7">
    <location>
        <begin position="85"/>
        <end position="106"/>
    </location>
</feature>
<feature type="transmembrane region" description="Helical" evidence="7">
    <location>
        <begin position="202"/>
        <end position="221"/>
    </location>
</feature>
<feature type="transmembrane region" description="Helical" evidence="7">
    <location>
        <begin position="227"/>
        <end position="246"/>
    </location>
</feature>
<evidence type="ECO:0000256" key="7">
    <source>
        <dbReference type="SAM" id="Phobius"/>
    </source>
</evidence>
<dbReference type="SUPFAM" id="SSF103473">
    <property type="entry name" value="MFS general substrate transporter"/>
    <property type="match status" value="1"/>
</dbReference>
<evidence type="ECO:0000256" key="6">
    <source>
        <dbReference type="ARBA" id="ARBA00023136"/>
    </source>
</evidence>
<dbReference type="PANTHER" id="PTHR42718:SF46">
    <property type="entry name" value="BLR6921 PROTEIN"/>
    <property type="match status" value="1"/>
</dbReference>
<feature type="domain" description="Major facilitator superfamily (MFS) profile" evidence="8">
    <location>
        <begin position="16"/>
        <end position="458"/>
    </location>
</feature>
<feature type="transmembrane region" description="Helical" evidence="7">
    <location>
        <begin position="138"/>
        <end position="158"/>
    </location>
</feature>
<feature type="transmembrane region" description="Helical" evidence="7">
    <location>
        <begin position="54"/>
        <end position="73"/>
    </location>
</feature>
<dbReference type="RefSeq" id="WP_133399982.1">
    <property type="nucleotide sequence ID" value="NZ_SMZX01000002.1"/>
</dbReference>
<sequence>MTMLMTPVGGWRARTMLAALALAGVVASLAQTLVLPLLPLFPGWLSVSAADAQWIATSTMLAGAVGAPLFGWLGDRFGLSRMIVVALGFLAVGSVLAALSDSLWMLLAGRSLQGFSSGVMGLALAVARTMLAPSSLPWAVGIVSGTLGIGTGLGVPVAGFALEVLPWQGVFWISAGAALLAAALVAVVVPHRAPGTSAGFDFVGAAAFSAVLLLALIPLSLLGTSGVTVGSVISWSAALGVGVWWIRHELRTSSPFVDVRLARLAPIASSHVTAMLVGIAFFLSFTGTVYVSQTPTRDGVGLGGGVLLTGLVQTPASLASIAAAPLATFIATHWGARRTVMAGAIGVALASAGRTVVLDDPIIVAVWALLVSGSASFTFAAMPLILMDVAPLHATGAVNGLNIMMRQVGSALAGVIGAIVLSSAVLGESPSRSTFDWLFGIAAVCGLLAAATMVPWRRPYRSAPAYPVPRERTT</sequence>
<keyword evidence="2" id="KW-0813">Transport</keyword>
<feature type="transmembrane region" description="Helical" evidence="7">
    <location>
        <begin position="112"/>
        <end position="131"/>
    </location>
</feature>
<dbReference type="Proteomes" id="UP000295633">
    <property type="component" value="Unassembled WGS sequence"/>
</dbReference>
<dbReference type="GO" id="GO:0005886">
    <property type="term" value="C:plasma membrane"/>
    <property type="evidence" value="ECO:0007669"/>
    <property type="project" value="UniProtKB-SubCell"/>
</dbReference>
<feature type="transmembrane region" description="Helical" evidence="7">
    <location>
        <begin position="311"/>
        <end position="332"/>
    </location>
</feature>
<feature type="transmembrane region" description="Helical" evidence="7">
    <location>
        <begin position="408"/>
        <end position="425"/>
    </location>
</feature>
<protein>
    <submittedName>
        <fullName evidence="9">MFS transporter</fullName>
    </submittedName>
</protein>
<feature type="transmembrane region" description="Helical" evidence="7">
    <location>
        <begin position="362"/>
        <end position="387"/>
    </location>
</feature>
<evidence type="ECO:0000256" key="1">
    <source>
        <dbReference type="ARBA" id="ARBA00004651"/>
    </source>
</evidence>
<evidence type="ECO:0000256" key="4">
    <source>
        <dbReference type="ARBA" id="ARBA00022692"/>
    </source>
</evidence>